<dbReference type="Pfam" id="PF02617">
    <property type="entry name" value="ClpS"/>
    <property type="match status" value="1"/>
</dbReference>
<dbReference type="RefSeq" id="WP_149849576.1">
    <property type="nucleotide sequence ID" value="NZ_VUOB01000021.1"/>
</dbReference>
<comment type="caution">
    <text evidence="2">The sequence shown here is derived from an EMBL/GenBank/DDBJ whole genome shotgun (WGS) entry which is preliminary data.</text>
</comment>
<keyword evidence="2" id="KW-0378">Hydrolase</keyword>
<sequence length="80" mass="9063">MKDEMGWRVVVRDDDVTTVHLVAYVLHLVCELPLPAAVDLMWQVHTRGEAEVDRFAGRHEAERLVARLQGYGLHGMVRAA</sequence>
<reference evidence="2 3" key="2">
    <citation type="submission" date="2019-09" db="EMBL/GenBank/DDBJ databases">
        <authorList>
            <person name="Jin C."/>
        </authorList>
    </citation>
    <scope>NUCLEOTIDE SEQUENCE [LARGE SCALE GENOMIC DNA]</scope>
    <source>
        <strain evidence="2 3">AN110305</strain>
    </source>
</reference>
<gene>
    <name evidence="2" type="ORF">F0L68_11875</name>
</gene>
<protein>
    <submittedName>
        <fullName evidence="2">ATP-dependent Clp protease adaptor ClpS</fullName>
    </submittedName>
</protein>
<feature type="domain" description="Adaptor protein ClpS core" evidence="1">
    <location>
        <begin position="5"/>
        <end position="70"/>
    </location>
</feature>
<keyword evidence="2" id="KW-0645">Protease</keyword>
<proteinExistence type="predicted"/>
<keyword evidence="3" id="KW-1185">Reference proteome</keyword>
<reference evidence="2 3" key="1">
    <citation type="submission" date="2019-09" db="EMBL/GenBank/DDBJ databases">
        <title>Goodfellowia gen. nov., a new genus of the Pseudonocardineae related to Actinoalloteichus, containing Goodfellowia coeruleoviolacea gen. nov., comb. nov. gen. nov., comb. nov.</title>
        <authorList>
            <person name="Labeda D."/>
        </authorList>
    </citation>
    <scope>NUCLEOTIDE SEQUENCE [LARGE SCALE GENOMIC DNA]</scope>
    <source>
        <strain evidence="2 3">AN110305</strain>
    </source>
</reference>
<organism evidence="2 3">
    <name type="scientific">Solihabitans fulvus</name>
    <dbReference type="NCBI Taxonomy" id="1892852"/>
    <lineage>
        <taxon>Bacteria</taxon>
        <taxon>Bacillati</taxon>
        <taxon>Actinomycetota</taxon>
        <taxon>Actinomycetes</taxon>
        <taxon>Pseudonocardiales</taxon>
        <taxon>Pseudonocardiaceae</taxon>
        <taxon>Solihabitans</taxon>
    </lineage>
</organism>
<evidence type="ECO:0000313" key="2">
    <source>
        <dbReference type="EMBL" id="KAA2262597.1"/>
    </source>
</evidence>
<accession>A0A5B2XFP1</accession>
<dbReference type="SUPFAM" id="SSF54736">
    <property type="entry name" value="ClpS-like"/>
    <property type="match status" value="1"/>
</dbReference>
<dbReference type="EMBL" id="VUOB01000021">
    <property type="protein sequence ID" value="KAA2262597.1"/>
    <property type="molecule type" value="Genomic_DNA"/>
</dbReference>
<dbReference type="InterPro" id="IPR014719">
    <property type="entry name" value="Ribosomal_bL12_C/ClpS-like"/>
</dbReference>
<dbReference type="Proteomes" id="UP000323454">
    <property type="component" value="Unassembled WGS sequence"/>
</dbReference>
<name>A0A5B2XFP1_9PSEU</name>
<evidence type="ECO:0000259" key="1">
    <source>
        <dbReference type="Pfam" id="PF02617"/>
    </source>
</evidence>
<evidence type="ECO:0000313" key="3">
    <source>
        <dbReference type="Proteomes" id="UP000323454"/>
    </source>
</evidence>
<dbReference type="GO" id="GO:0008233">
    <property type="term" value="F:peptidase activity"/>
    <property type="evidence" value="ECO:0007669"/>
    <property type="project" value="UniProtKB-KW"/>
</dbReference>
<dbReference type="InterPro" id="IPR003769">
    <property type="entry name" value="ClpS_core"/>
</dbReference>
<dbReference type="AlphaFoldDB" id="A0A5B2XFP1"/>
<dbReference type="Gene3D" id="3.30.1390.10">
    <property type="match status" value="1"/>
</dbReference>
<dbReference type="GO" id="GO:0030163">
    <property type="term" value="P:protein catabolic process"/>
    <property type="evidence" value="ECO:0007669"/>
    <property type="project" value="InterPro"/>
</dbReference>
<dbReference type="GO" id="GO:0006508">
    <property type="term" value="P:proteolysis"/>
    <property type="evidence" value="ECO:0007669"/>
    <property type="project" value="UniProtKB-KW"/>
</dbReference>
<dbReference type="OrthoDB" id="3628746at2"/>